<dbReference type="EMBL" id="JQGC01000033">
    <property type="protein sequence ID" value="KFL29050.1"/>
    <property type="molecule type" value="Genomic_DNA"/>
</dbReference>
<dbReference type="Proteomes" id="UP000028981">
    <property type="component" value="Unassembled WGS sequence"/>
</dbReference>
<proteinExistence type="predicted"/>
<dbReference type="GO" id="GO:0017171">
    <property type="term" value="F:serine hydrolase activity"/>
    <property type="evidence" value="ECO:0007669"/>
    <property type="project" value="TreeGrafter"/>
</dbReference>
<organism evidence="3 4">
    <name type="scientific">Devosia riboflavina</name>
    <dbReference type="NCBI Taxonomy" id="46914"/>
    <lineage>
        <taxon>Bacteria</taxon>
        <taxon>Pseudomonadati</taxon>
        <taxon>Pseudomonadota</taxon>
        <taxon>Alphaproteobacteria</taxon>
        <taxon>Hyphomicrobiales</taxon>
        <taxon>Devosiaceae</taxon>
        <taxon>Devosia</taxon>
    </lineage>
</organism>
<dbReference type="PANTHER" id="PTHR46331:SF2">
    <property type="entry name" value="VALACYCLOVIR HYDROLASE"/>
    <property type="match status" value="1"/>
</dbReference>
<feature type="chain" id="PRO_5001825636" evidence="1">
    <location>
        <begin position="20"/>
        <end position="284"/>
    </location>
</feature>
<reference evidence="3 4" key="1">
    <citation type="submission" date="2014-08" db="EMBL/GenBank/DDBJ databases">
        <authorList>
            <person name="Hassan Y.I."/>
            <person name="Lepp D."/>
            <person name="Zhou T."/>
        </authorList>
    </citation>
    <scope>NUCLEOTIDE SEQUENCE [LARGE SCALE GENOMIC DNA]</scope>
    <source>
        <strain evidence="3 4">IFO13584</strain>
    </source>
</reference>
<accession>A0A087LWP7</accession>
<sequence>MKILATAITGLVAATLALAPTLAAERYETLPYALSPSSAPVETGTVTSNGAEIYYEIYGKSGDPILLIHGGAGNTETWGNQVNAWLRSNRVIVADTRGHGKSSADDQPFSYQLFADDFIALLDKLEIEKTAVVGWSDGGIIGIDLALRHPERLTKVVAYAANVTTDGVQSTVLENPTFLKYLDRARGEYARLSPTPDGYDAYLEKIGQLWATQPNWTAEELSKITTPILVLAGDHEEAISEDHTRKIAAEIPGSELVLLENASHFAHLQDPTSFNTVVGDFLKE</sequence>
<dbReference type="STRING" id="46914.JP75_23995"/>
<dbReference type="PANTHER" id="PTHR46331">
    <property type="entry name" value="VALACYCLOVIR HYDROLASE"/>
    <property type="match status" value="1"/>
</dbReference>
<name>A0A087LWP7_9HYPH</name>
<feature type="signal peptide" evidence="1">
    <location>
        <begin position="1"/>
        <end position="19"/>
    </location>
</feature>
<dbReference type="PRINTS" id="PR00111">
    <property type="entry name" value="ABHYDROLASE"/>
</dbReference>
<dbReference type="InterPro" id="IPR029058">
    <property type="entry name" value="AB_hydrolase_fold"/>
</dbReference>
<dbReference type="OrthoDB" id="9780765at2"/>
<feature type="domain" description="AB hydrolase-1" evidence="2">
    <location>
        <begin position="65"/>
        <end position="273"/>
    </location>
</feature>
<dbReference type="Pfam" id="PF12697">
    <property type="entry name" value="Abhydrolase_6"/>
    <property type="match status" value="1"/>
</dbReference>
<evidence type="ECO:0000256" key="1">
    <source>
        <dbReference type="SAM" id="SignalP"/>
    </source>
</evidence>
<comment type="caution">
    <text evidence="3">The sequence shown here is derived from an EMBL/GenBank/DDBJ whole genome shotgun (WGS) entry which is preliminary data.</text>
</comment>
<evidence type="ECO:0000313" key="3">
    <source>
        <dbReference type="EMBL" id="KFL29050.1"/>
    </source>
</evidence>
<evidence type="ECO:0000313" key="4">
    <source>
        <dbReference type="Proteomes" id="UP000028981"/>
    </source>
</evidence>
<protein>
    <submittedName>
        <fullName evidence="3">Alpha/beta hydrolase</fullName>
    </submittedName>
</protein>
<dbReference type="SUPFAM" id="SSF53474">
    <property type="entry name" value="alpha/beta-Hydrolases"/>
    <property type="match status" value="1"/>
</dbReference>
<keyword evidence="1" id="KW-0732">Signal</keyword>
<keyword evidence="3" id="KW-0378">Hydrolase</keyword>
<dbReference type="InterPro" id="IPR000073">
    <property type="entry name" value="AB_hydrolase_1"/>
</dbReference>
<dbReference type="AlphaFoldDB" id="A0A087LWP7"/>
<evidence type="ECO:0000259" key="2">
    <source>
        <dbReference type="Pfam" id="PF12697"/>
    </source>
</evidence>
<dbReference type="RefSeq" id="WP_035087404.1">
    <property type="nucleotide sequence ID" value="NZ_JQGC01000033.1"/>
</dbReference>
<dbReference type="Gene3D" id="3.40.50.1820">
    <property type="entry name" value="alpha/beta hydrolase"/>
    <property type="match status" value="1"/>
</dbReference>
<keyword evidence="4" id="KW-1185">Reference proteome</keyword>
<gene>
    <name evidence="3" type="ORF">JP75_23995</name>
</gene>